<evidence type="ECO:0000259" key="9">
    <source>
        <dbReference type="Pfam" id="PF00884"/>
    </source>
</evidence>
<dbReference type="RefSeq" id="WP_419187793.1">
    <property type="nucleotide sequence ID" value="NZ_CP036272.1"/>
</dbReference>
<protein>
    <submittedName>
        <fullName evidence="10">Arylsulfatase</fullName>
        <ecNumber evidence="10">3.1.6.1</ecNumber>
    </submittedName>
</protein>
<feature type="chain" id="PRO_5022195800" evidence="8">
    <location>
        <begin position="24"/>
        <end position="508"/>
    </location>
</feature>
<dbReference type="PANTHER" id="PTHR42693:SF42">
    <property type="entry name" value="ARYLSULFATASE G"/>
    <property type="match status" value="1"/>
</dbReference>
<reference evidence="10 11" key="1">
    <citation type="submission" date="2019-02" db="EMBL/GenBank/DDBJ databases">
        <title>Deep-cultivation of Planctomycetes and their phenomic and genomic characterization uncovers novel biology.</title>
        <authorList>
            <person name="Wiegand S."/>
            <person name="Jogler M."/>
            <person name="Boedeker C."/>
            <person name="Pinto D."/>
            <person name="Vollmers J."/>
            <person name="Rivas-Marin E."/>
            <person name="Kohn T."/>
            <person name="Peeters S.H."/>
            <person name="Heuer A."/>
            <person name="Rast P."/>
            <person name="Oberbeckmann S."/>
            <person name="Bunk B."/>
            <person name="Jeske O."/>
            <person name="Meyerdierks A."/>
            <person name="Storesund J.E."/>
            <person name="Kallscheuer N."/>
            <person name="Luecker S."/>
            <person name="Lage O.M."/>
            <person name="Pohl T."/>
            <person name="Merkel B.J."/>
            <person name="Hornburger P."/>
            <person name="Mueller R.-W."/>
            <person name="Bruemmer F."/>
            <person name="Labrenz M."/>
            <person name="Spormann A.M."/>
            <person name="Op den Camp H."/>
            <person name="Overmann J."/>
            <person name="Amann R."/>
            <person name="Jetten M.S.M."/>
            <person name="Mascher T."/>
            <person name="Medema M.H."/>
            <person name="Devos D.P."/>
            <person name="Kaster A.-K."/>
            <person name="Ovreas L."/>
            <person name="Rohde M."/>
            <person name="Galperin M.Y."/>
            <person name="Jogler C."/>
        </authorList>
    </citation>
    <scope>NUCLEOTIDE SEQUENCE [LARGE SCALE GENOMIC DNA]</scope>
    <source>
        <strain evidence="10 11">SV_7m_r</strain>
    </source>
</reference>
<feature type="signal peptide" evidence="8">
    <location>
        <begin position="1"/>
        <end position="23"/>
    </location>
</feature>
<keyword evidence="4 8" id="KW-0732">Signal</keyword>
<evidence type="ECO:0000256" key="4">
    <source>
        <dbReference type="ARBA" id="ARBA00022729"/>
    </source>
</evidence>
<keyword evidence="11" id="KW-1185">Reference proteome</keyword>
<evidence type="ECO:0000256" key="2">
    <source>
        <dbReference type="ARBA" id="ARBA00008779"/>
    </source>
</evidence>
<evidence type="ECO:0000256" key="6">
    <source>
        <dbReference type="ARBA" id="ARBA00022837"/>
    </source>
</evidence>
<dbReference type="EC" id="3.1.6.1" evidence="10"/>
<evidence type="ECO:0000256" key="7">
    <source>
        <dbReference type="SAM" id="MobiDB-lite"/>
    </source>
</evidence>
<evidence type="ECO:0000256" key="1">
    <source>
        <dbReference type="ARBA" id="ARBA00001913"/>
    </source>
</evidence>
<feature type="domain" description="Sulfatase N-terminal" evidence="9">
    <location>
        <begin position="27"/>
        <end position="358"/>
    </location>
</feature>
<dbReference type="Pfam" id="PF00884">
    <property type="entry name" value="Sulfatase"/>
    <property type="match status" value="1"/>
</dbReference>
<gene>
    <name evidence="10" type="primary">atsA_70</name>
    <name evidence="10" type="ORF">SV7mr_48470</name>
</gene>
<dbReference type="CDD" id="cd16142">
    <property type="entry name" value="ARS_like"/>
    <property type="match status" value="1"/>
</dbReference>
<feature type="region of interest" description="Disordered" evidence="7">
    <location>
        <begin position="484"/>
        <end position="508"/>
    </location>
</feature>
<dbReference type="InterPro" id="IPR017850">
    <property type="entry name" value="Alkaline_phosphatase_core_sf"/>
</dbReference>
<dbReference type="AlphaFoldDB" id="A0A517T1P5"/>
<evidence type="ECO:0000256" key="3">
    <source>
        <dbReference type="ARBA" id="ARBA00022723"/>
    </source>
</evidence>
<dbReference type="Gene3D" id="3.40.720.10">
    <property type="entry name" value="Alkaline Phosphatase, subunit A"/>
    <property type="match status" value="1"/>
</dbReference>
<dbReference type="PANTHER" id="PTHR42693">
    <property type="entry name" value="ARYLSULFATASE FAMILY MEMBER"/>
    <property type="match status" value="1"/>
</dbReference>
<organism evidence="10 11">
    <name type="scientific">Stieleria bergensis</name>
    <dbReference type="NCBI Taxonomy" id="2528025"/>
    <lineage>
        <taxon>Bacteria</taxon>
        <taxon>Pseudomonadati</taxon>
        <taxon>Planctomycetota</taxon>
        <taxon>Planctomycetia</taxon>
        <taxon>Pirellulales</taxon>
        <taxon>Pirellulaceae</taxon>
        <taxon>Stieleria</taxon>
    </lineage>
</organism>
<accession>A0A517T1P5</accession>
<evidence type="ECO:0000256" key="5">
    <source>
        <dbReference type="ARBA" id="ARBA00022801"/>
    </source>
</evidence>
<evidence type="ECO:0000313" key="11">
    <source>
        <dbReference type="Proteomes" id="UP000315003"/>
    </source>
</evidence>
<proteinExistence type="inferred from homology"/>
<dbReference type="Proteomes" id="UP000315003">
    <property type="component" value="Chromosome"/>
</dbReference>
<dbReference type="InterPro" id="IPR050738">
    <property type="entry name" value="Sulfatase"/>
</dbReference>
<evidence type="ECO:0000256" key="8">
    <source>
        <dbReference type="SAM" id="SignalP"/>
    </source>
</evidence>
<dbReference type="Pfam" id="PF14707">
    <property type="entry name" value="Sulfatase_C"/>
    <property type="match status" value="1"/>
</dbReference>
<comment type="cofactor">
    <cofactor evidence="1">
        <name>Ca(2+)</name>
        <dbReference type="ChEBI" id="CHEBI:29108"/>
    </cofactor>
</comment>
<sequence length="508" mass="56538" precursor="true">MFPRMLVLVALAAGVATPSQLSAQSKPNIIVIMADDVGWSNPSCYHSGIMSSQTPHIDRIAREGIRFTDHYAQPSCTAGRSAFLTGQFPIRTGMHTVGLPGDDKRLSNLDPTVAQLLKKLGYSTGQFGKNHLGDSNEALPTRHGFDEYWGWLYHLNAMEYASNPDFPKGDAGAAFKPRNIVDCKVDENGNQVVRDDGPCPPQRMKTLDDEVTTRTLDFIERKAKDDQPFFCWMCPARAHIYTYFSDRYKKLLGTDGMGMQEVVMKELDDNVGKVLEKLDALGIADNTIVVFTSDNGPEIMTWPDGGMTPFHGEKGTTWEGGFRVPMVVRWPARVPAGQVSNGITDHMDFLPTLVAAAGGPEDLTEELKSGYEGYRVHLDGYNQLDLMCGKGASNRKEVVYYEGTTLQAVRYKDWKAHFIVQNEGWFGPKERLGAPLLFNLRRDPFERAADESGHYIEFLGKNMWAFGPAKRIVQEHLATFKEFPSRSTSAGSNAEEIKEDVTSDQMGQ</sequence>
<keyword evidence="3" id="KW-0479">Metal-binding</keyword>
<dbReference type="SUPFAM" id="SSF53649">
    <property type="entry name" value="Alkaline phosphatase-like"/>
    <property type="match status" value="1"/>
</dbReference>
<dbReference type="GO" id="GO:0046872">
    <property type="term" value="F:metal ion binding"/>
    <property type="evidence" value="ECO:0007669"/>
    <property type="project" value="UniProtKB-KW"/>
</dbReference>
<dbReference type="GO" id="GO:0004065">
    <property type="term" value="F:arylsulfatase activity"/>
    <property type="evidence" value="ECO:0007669"/>
    <property type="project" value="UniProtKB-EC"/>
</dbReference>
<dbReference type="InterPro" id="IPR000917">
    <property type="entry name" value="Sulfatase_N"/>
</dbReference>
<dbReference type="EMBL" id="CP036272">
    <property type="protein sequence ID" value="QDT62300.1"/>
    <property type="molecule type" value="Genomic_DNA"/>
</dbReference>
<comment type="similarity">
    <text evidence="2">Belongs to the sulfatase family.</text>
</comment>
<evidence type="ECO:0000313" key="10">
    <source>
        <dbReference type="EMBL" id="QDT62300.1"/>
    </source>
</evidence>
<dbReference type="Gene3D" id="3.30.1120.10">
    <property type="match status" value="1"/>
</dbReference>
<name>A0A517T1P5_9BACT</name>
<keyword evidence="6" id="KW-0106">Calcium</keyword>
<keyword evidence="5 10" id="KW-0378">Hydrolase</keyword>